<dbReference type="GO" id="GO:0000049">
    <property type="term" value="F:tRNA binding"/>
    <property type="evidence" value="ECO:0007669"/>
    <property type="project" value="InterPro"/>
</dbReference>
<evidence type="ECO:0000313" key="14">
    <source>
        <dbReference type="EMBL" id="OJG45442.1"/>
    </source>
</evidence>
<dbReference type="AlphaFoldDB" id="A0A1L8TMU2"/>
<keyword evidence="8 11" id="KW-0648">Protein biosynthesis</keyword>
<keyword evidence="9 11" id="KW-0030">Aminoacyl-tRNA synthetase</keyword>
<comment type="catalytic activity">
    <reaction evidence="10 11">
        <text>tRNA(Glu) + L-glutamate + ATP = L-glutamyl-tRNA(Glu) + AMP + diphosphate</text>
        <dbReference type="Rhea" id="RHEA:23540"/>
        <dbReference type="Rhea" id="RHEA-COMP:9663"/>
        <dbReference type="Rhea" id="RHEA-COMP:9680"/>
        <dbReference type="ChEBI" id="CHEBI:29985"/>
        <dbReference type="ChEBI" id="CHEBI:30616"/>
        <dbReference type="ChEBI" id="CHEBI:33019"/>
        <dbReference type="ChEBI" id="CHEBI:78442"/>
        <dbReference type="ChEBI" id="CHEBI:78520"/>
        <dbReference type="ChEBI" id="CHEBI:456215"/>
        <dbReference type="EC" id="6.1.1.17"/>
    </reaction>
</comment>
<dbReference type="GO" id="GO:0005829">
    <property type="term" value="C:cytosol"/>
    <property type="evidence" value="ECO:0007669"/>
    <property type="project" value="TreeGrafter"/>
</dbReference>
<dbReference type="InterPro" id="IPR014729">
    <property type="entry name" value="Rossmann-like_a/b/a_fold"/>
</dbReference>
<dbReference type="GO" id="GO:0008270">
    <property type="term" value="F:zinc ion binding"/>
    <property type="evidence" value="ECO:0007669"/>
    <property type="project" value="InterPro"/>
</dbReference>
<dbReference type="Pfam" id="PF00749">
    <property type="entry name" value="tRNA-synt_1c"/>
    <property type="match status" value="1"/>
</dbReference>
<feature type="binding site" evidence="11">
    <location>
        <position position="265"/>
    </location>
    <ligand>
        <name>ATP</name>
        <dbReference type="ChEBI" id="CHEBI:30616"/>
    </ligand>
</feature>
<organism evidence="14 15">
    <name type="scientific">Enterococcus hermanniensis</name>
    <dbReference type="NCBI Taxonomy" id="249189"/>
    <lineage>
        <taxon>Bacteria</taxon>
        <taxon>Bacillati</taxon>
        <taxon>Bacillota</taxon>
        <taxon>Bacilli</taxon>
        <taxon>Lactobacillales</taxon>
        <taxon>Enterococcaceae</taxon>
        <taxon>Enterococcus</taxon>
    </lineage>
</organism>
<keyword evidence="5 11" id="KW-0436">Ligase</keyword>
<comment type="similarity">
    <text evidence="2 11">Belongs to the class-I aminoacyl-tRNA synthetase family. Glutamate--tRNA ligase type 1 subfamily.</text>
</comment>
<evidence type="ECO:0000256" key="3">
    <source>
        <dbReference type="ARBA" id="ARBA00011245"/>
    </source>
</evidence>
<dbReference type="OrthoDB" id="9807503at2"/>
<dbReference type="FunFam" id="3.40.50.620:FF:000007">
    <property type="entry name" value="Glutamate--tRNA ligase"/>
    <property type="match status" value="1"/>
</dbReference>
<evidence type="ECO:0000259" key="13">
    <source>
        <dbReference type="Pfam" id="PF19269"/>
    </source>
</evidence>
<reference evidence="14 15" key="1">
    <citation type="submission" date="2014-12" db="EMBL/GenBank/DDBJ databases">
        <title>Draft genome sequences of 29 type strains of Enterococci.</title>
        <authorList>
            <person name="Zhong Z."/>
            <person name="Sun Z."/>
            <person name="Liu W."/>
            <person name="Zhang W."/>
            <person name="Zhang H."/>
        </authorList>
    </citation>
    <scope>NUCLEOTIDE SEQUENCE [LARGE SCALE GENOMIC DNA]</scope>
    <source>
        <strain evidence="14 15">DSM 17122</strain>
    </source>
</reference>
<comment type="subcellular location">
    <subcellularLocation>
        <location evidence="1 11">Cytoplasm</location>
    </subcellularLocation>
</comment>
<keyword evidence="15" id="KW-1185">Reference proteome</keyword>
<evidence type="ECO:0000313" key="15">
    <source>
        <dbReference type="Proteomes" id="UP000182077"/>
    </source>
</evidence>
<dbReference type="InterPro" id="IPR045462">
    <property type="entry name" value="aa-tRNA-synth_I_cd-bd"/>
</dbReference>
<keyword evidence="4 11" id="KW-0963">Cytoplasm</keyword>
<dbReference type="InterPro" id="IPR001412">
    <property type="entry name" value="aa-tRNA-synth_I_CS"/>
</dbReference>
<feature type="short sequence motif" description="'KMSKS' region" evidence="11">
    <location>
        <begin position="262"/>
        <end position="266"/>
    </location>
</feature>
<dbReference type="PANTHER" id="PTHR43311">
    <property type="entry name" value="GLUTAMATE--TRNA LIGASE"/>
    <property type="match status" value="1"/>
</dbReference>
<evidence type="ECO:0000256" key="5">
    <source>
        <dbReference type="ARBA" id="ARBA00022598"/>
    </source>
</evidence>
<evidence type="ECO:0000256" key="7">
    <source>
        <dbReference type="ARBA" id="ARBA00022840"/>
    </source>
</evidence>
<evidence type="ECO:0000256" key="2">
    <source>
        <dbReference type="ARBA" id="ARBA00007894"/>
    </source>
</evidence>
<dbReference type="InterPro" id="IPR020058">
    <property type="entry name" value="Glu/Gln-tRNA-synth_Ib_cat-dom"/>
</dbReference>
<dbReference type="SUPFAM" id="SSF52374">
    <property type="entry name" value="Nucleotidylyl transferase"/>
    <property type="match status" value="1"/>
</dbReference>
<evidence type="ECO:0000259" key="12">
    <source>
        <dbReference type="Pfam" id="PF00749"/>
    </source>
</evidence>
<evidence type="ECO:0000256" key="10">
    <source>
        <dbReference type="ARBA" id="ARBA00048351"/>
    </source>
</evidence>
<dbReference type="Gene3D" id="1.10.10.350">
    <property type="match status" value="1"/>
</dbReference>
<dbReference type="InterPro" id="IPR020751">
    <property type="entry name" value="aa-tRNA-synth_I_codon-bd_sub2"/>
</dbReference>
<dbReference type="PROSITE" id="PS00178">
    <property type="entry name" value="AA_TRNA_LIGASE_I"/>
    <property type="match status" value="1"/>
</dbReference>
<dbReference type="STRING" id="249189.RV04_GL002158"/>
<evidence type="ECO:0000256" key="6">
    <source>
        <dbReference type="ARBA" id="ARBA00022741"/>
    </source>
</evidence>
<comment type="caution">
    <text evidence="14">The sequence shown here is derived from an EMBL/GenBank/DDBJ whole genome shotgun (WGS) entry which is preliminary data.</text>
</comment>
<keyword evidence="7 11" id="KW-0067">ATP-binding</keyword>
<accession>A0A1L8TMU2</accession>
<dbReference type="InterPro" id="IPR033910">
    <property type="entry name" value="GluRS_core"/>
</dbReference>
<dbReference type="SUPFAM" id="SSF48163">
    <property type="entry name" value="An anticodon-binding domain of class I aminoacyl-tRNA synthetases"/>
    <property type="match status" value="1"/>
</dbReference>
<dbReference type="PANTHER" id="PTHR43311:SF2">
    <property type="entry name" value="GLUTAMATE--TRNA LIGASE, MITOCHONDRIAL-RELATED"/>
    <property type="match status" value="1"/>
</dbReference>
<comment type="function">
    <text evidence="11">Catalyzes the attachment of glutamate to tRNA(Glu) in a two-step reaction: glutamate is first activated by ATP to form Glu-AMP and then transferred to the acceptor end of tRNA(Glu).</text>
</comment>
<comment type="subunit">
    <text evidence="3 11">Monomer.</text>
</comment>
<dbReference type="GO" id="GO:0004818">
    <property type="term" value="F:glutamate-tRNA ligase activity"/>
    <property type="evidence" value="ECO:0007669"/>
    <property type="project" value="UniProtKB-UniRule"/>
</dbReference>
<evidence type="ECO:0000256" key="1">
    <source>
        <dbReference type="ARBA" id="ARBA00004496"/>
    </source>
</evidence>
<keyword evidence="6 11" id="KW-0547">Nucleotide-binding</keyword>
<dbReference type="Proteomes" id="UP000182077">
    <property type="component" value="Unassembled WGS sequence"/>
</dbReference>
<evidence type="ECO:0000256" key="9">
    <source>
        <dbReference type="ARBA" id="ARBA00023146"/>
    </source>
</evidence>
<evidence type="ECO:0000256" key="4">
    <source>
        <dbReference type="ARBA" id="ARBA00022490"/>
    </source>
</evidence>
<name>A0A1L8TMU2_9ENTE</name>
<dbReference type="Gene3D" id="3.40.50.620">
    <property type="entry name" value="HUPs"/>
    <property type="match status" value="1"/>
</dbReference>
<dbReference type="Pfam" id="PF19269">
    <property type="entry name" value="Anticodon_2"/>
    <property type="match status" value="1"/>
</dbReference>
<dbReference type="RefSeq" id="WP_071858013.1">
    <property type="nucleotide sequence ID" value="NZ_JBHSHK010000022.1"/>
</dbReference>
<dbReference type="PRINTS" id="PR00987">
    <property type="entry name" value="TRNASYNTHGLU"/>
</dbReference>
<comment type="caution">
    <text evidence="11">Lacks conserved residue(s) required for the propagation of feature annotation.</text>
</comment>
<sequence>MKKDKVEVTGDVRVRYAPSPTGFLHLGNAQSALFNYLFAKHYNGTWVLRIEDTDLLRNVPHGEESQMENLHWLGIDWDEGPDKPKVEFAPYHQKDRVDLYHKYVQQLLDAGFAYRDYTTEEELKDLHEQQLAAKIAPHYDGRWYGATKEQIEQAQAEGRKSTVRLHLPEDHVYGWDDMIKGRVEFNSDNIGGDFIIEKSNGMATYNFAVVIDDYLMKMTHVLRGDDHIANTPKQIAVYEALGIPQPLFGHITLIYSLDTHKKLSKRDKNTLQFISQYRKYGYLSEALLNFIAFLGWSPVGEKELFTKEELIEAYDINRMSASPAYFDQKKLDWTNAEYIKKLSVEELATRVLSLVDAAETEVAQQLKAINIGNEIEFVKKVIDIYHTEAKTLMTFMEKILFIKQADQVHFTYDDLAEFDSESVKQILNVMDKELKDTTDIIDYPAILTTIQKLTSQKGRKLYMPLNVIFTDSKSAPQIVDILSVMPKKTVQLLVNNALKFLNN</sequence>
<dbReference type="EC" id="6.1.1.17" evidence="11"/>
<dbReference type="InterPro" id="IPR008925">
    <property type="entry name" value="aa_tRNA-synth_I_cd-bd_sf"/>
</dbReference>
<feature type="short sequence motif" description="'HIGH' region" evidence="11">
    <location>
        <begin position="18"/>
        <end position="28"/>
    </location>
</feature>
<protein>
    <recommendedName>
        <fullName evidence="11">Glutamate--tRNA ligase</fullName>
        <ecNumber evidence="11">6.1.1.17</ecNumber>
    </recommendedName>
    <alternativeName>
        <fullName evidence="11">Glutamyl-tRNA synthetase</fullName>
        <shortName evidence="11">GluRS</shortName>
    </alternativeName>
</protein>
<dbReference type="NCBIfam" id="TIGR00464">
    <property type="entry name" value="gltX_bact"/>
    <property type="match status" value="1"/>
</dbReference>
<dbReference type="GO" id="GO:0005524">
    <property type="term" value="F:ATP binding"/>
    <property type="evidence" value="ECO:0007669"/>
    <property type="project" value="UniProtKB-UniRule"/>
</dbReference>
<evidence type="ECO:0000256" key="8">
    <source>
        <dbReference type="ARBA" id="ARBA00022917"/>
    </source>
</evidence>
<feature type="domain" description="Glutamyl/glutaminyl-tRNA synthetase class Ib catalytic" evidence="12">
    <location>
        <begin position="12"/>
        <end position="333"/>
    </location>
</feature>
<proteinExistence type="inferred from homology"/>
<dbReference type="EMBL" id="JXKQ01000006">
    <property type="protein sequence ID" value="OJG45442.1"/>
    <property type="molecule type" value="Genomic_DNA"/>
</dbReference>
<dbReference type="InterPro" id="IPR004527">
    <property type="entry name" value="Glu-tRNA-ligase_bac/mito"/>
</dbReference>
<feature type="domain" description="Aminoacyl-tRNA synthetase class I anticodon-binding" evidence="13">
    <location>
        <begin position="373"/>
        <end position="490"/>
    </location>
</feature>
<evidence type="ECO:0000256" key="11">
    <source>
        <dbReference type="HAMAP-Rule" id="MF_00022"/>
    </source>
</evidence>
<gene>
    <name evidence="11" type="primary">gltX</name>
    <name evidence="14" type="ORF">RV04_GL002158</name>
</gene>
<dbReference type="HAMAP" id="MF_00022">
    <property type="entry name" value="Glu_tRNA_synth_type1"/>
    <property type="match status" value="1"/>
</dbReference>
<dbReference type="InterPro" id="IPR049940">
    <property type="entry name" value="GluQ/Sye"/>
</dbReference>
<dbReference type="InterPro" id="IPR000924">
    <property type="entry name" value="Glu/Gln-tRNA-synth"/>
</dbReference>
<dbReference type="CDD" id="cd00808">
    <property type="entry name" value="GluRS_core"/>
    <property type="match status" value="1"/>
</dbReference>
<dbReference type="GO" id="GO:0006424">
    <property type="term" value="P:glutamyl-tRNA aminoacylation"/>
    <property type="evidence" value="ECO:0007669"/>
    <property type="project" value="UniProtKB-UniRule"/>
</dbReference>